<reference evidence="1 2" key="1">
    <citation type="journal article" date="2009" name="Proc. Natl. Acad. Sci. U.S.A.">
        <title>Characterizing a model human gut microbiota composed of members of its two dominant bacterial phyla.</title>
        <authorList>
            <person name="Mahowald M.A."/>
            <person name="Rey F.E."/>
            <person name="Seedorf H."/>
            <person name="Turnbaugh P.J."/>
            <person name="Fulton R.S."/>
            <person name="Wollam A."/>
            <person name="Shah N."/>
            <person name="Wang C."/>
            <person name="Magrini V."/>
            <person name="Wilson R.K."/>
            <person name="Cantarel B.L."/>
            <person name="Coutinho P.M."/>
            <person name="Henrissat B."/>
            <person name="Crock L.W."/>
            <person name="Russell A."/>
            <person name="Verberkmoes N.C."/>
            <person name="Hettich R.L."/>
            <person name="Gordon J.I."/>
        </authorList>
    </citation>
    <scope>NUCLEOTIDE SEQUENCE [LARGE SCALE GENOMIC DNA]</scope>
    <source>
        <strain evidence="2">ATCC 27750 / DSM 3376 / VPI C15-48 / C15-B4</strain>
        <plasmid evidence="1">unnamed</plasmid>
    </source>
</reference>
<accession>C4Z7M9</accession>
<proteinExistence type="predicted"/>
<keyword evidence="2" id="KW-1185">Reference proteome</keyword>
<gene>
    <name evidence="1" type="ordered locus">EUBELI_20161</name>
</gene>
<name>C4Z7M9_LACE2</name>
<protein>
    <submittedName>
        <fullName evidence="1">Uncharacterized protein</fullName>
    </submittedName>
</protein>
<dbReference type="Proteomes" id="UP000001476">
    <property type="component" value="Plasmid pEubeli2"/>
</dbReference>
<dbReference type="EMBL" id="CP001106">
    <property type="protein sequence ID" value="ACR73307.1"/>
    <property type="molecule type" value="Genomic_DNA"/>
</dbReference>
<organism evidence="1 2">
    <name type="scientific">Lachnospira eligens (strain ATCC 27750 / DSM 3376 / VPI C15-48 / C15-B4)</name>
    <name type="common">Eubacterium eligens</name>
    <dbReference type="NCBI Taxonomy" id="515620"/>
    <lineage>
        <taxon>Bacteria</taxon>
        <taxon>Bacillati</taxon>
        <taxon>Bacillota</taxon>
        <taxon>Clostridia</taxon>
        <taxon>Lachnospirales</taxon>
        <taxon>Lachnospiraceae</taxon>
        <taxon>Lachnospira</taxon>
    </lineage>
</organism>
<evidence type="ECO:0000313" key="2">
    <source>
        <dbReference type="Proteomes" id="UP000001476"/>
    </source>
</evidence>
<dbReference type="HOGENOM" id="CLU_3251660_0_0_9"/>
<keyword evidence="1" id="KW-0614">Plasmid</keyword>
<geneLocation type="plasmid" evidence="2">
    <name>pEubeli2</name>
</geneLocation>
<sequence>MQHSVSDVLSLVMKLNEQSSLKISADKDNRLLLFNECIKKIR</sequence>
<dbReference type="KEGG" id="eel:EUBELI_20161"/>
<evidence type="ECO:0000313" key="1">
    <source>
        <dbReference type="EMBL" id="ACR73307.1"/>
    </source>
</evidence>
<dbReference type="AlphaFoldDB" id="C4Z7M9"/>